<dbReference type="RefSeq" id="WP_007208563.1">
    <property type="nucleotide sequence ID" value="NZ_GL622241.1"/>
</dbReference>
<keyword evidence="9" id="KW-1185">Reference proteome</keyword>
<evidence type="ECO:0000256" key="7">
    <source>
        <dbReference type="SAM" id="Coils"/>
    </source>
</evidence>
<comment type="caution">
    <text evidence="8">The sequence shown here is derived from an EMBL/GenBank/DDBJ whole genome shotgun (WGS) entry which is preliminary data.</text>
</comment>
<dbReference type="GO" id="GO:0009252">
    <property type="term" value="P:peptidoglycan biosynthetic process"/>
    <property type="evidence" value="ECO:0007669"/>
    <property type="project" value="UniProtKB-KW"/>
</dbReference>
<evidence type="ECO:0000256" key="5">
    <source>
        <dbReference type="ARBA" id="ARBA00023315"/>
    </source>
</evidence>
<sequence>MNYELKHISEEEYTLAHHRLKQATILQSYQWGEIKTGWQSLPFGFYANQKLIGTVLILKKQLPLRQSFFYIPKGPIMAYEKEAVTGFVKELKRIAKEHHAVFVRLDPPILRSAFKMDEEPVISNQEKVQTLVDAGFEHEPLTLDLHTTIQPRFQAVVECKEYQLQRLTKKGRQGVQTAKKRGVELEMCGVEKVAIFAELMKKTADRKGISLRNEAYFRKLLTVYPDSFLIVGKINPGKRRQVVQGLLVENQQAIANLAENQIKKKNKLVETKNSLEKELVQLDQDITLHGQKERYISGTLTVPYGDTCELLYAGMDEAFKHYMPAYYTWYESIVQAGKRGYTYCNLGGIDGHLNDGLIQFKKNFQPLIHEYSGEFNLRTSNWLIYKAMKKAYQVKMRG</sequence>
<dbReference type="eggNOG" id="COG2348">
    <property type="taxonomic scope" value="Bacteria"/>
</dbReference>
<dbReference type="PROSITE" id="PS51191">
    <property type="entry name" value="FEMABX"/>
    <property type="match status" value="1"/>
</dbReference>
<dbReference type="PANTHER" id="PTHR36174">
    <property type="entry name" value="LIPID II:GLYCINE GLYCYLTRANSFERASE"/>
    <property type="match status" value="1"/>
</dbReference>
<organism evidence="8 9">
    <name type="scientific">Enterococcus italicus (strain DSM 15952 / CCUG 50447 / LMG 22039 / TP 1.5)</name>
    <dbReference type="NCBI Taxonomy" id="888064"/>
    <lineage>
        <taxon>Bacteria</taxon>
        <taxon>Bacillati</taxon>
        <taxon>Bacillota</taxon>
        <taxon>Bacilli</taxon>
        <taxon>Lactobacillales</taxon>
        <taxon>Enterococcaceae</taxon>
        <taxon>Enterococcus</taxon>
    </lineage>
</organism>
<keyword evidence="5" id="KW-0012">Acyltransferase</keyword>
<dbReference type="GO" id="GO:0016755">
    <property type="term" value="F:aminoacyltransferase activity"/>
    <property type="evidence" value="ECO:0007669"/>
    <property type="project" value="InterPro"/>
</dbReference>
<dbReference type="GO" id="GO:0071555">
    <property type="term" value="P:cell wall organization"/>
    <property type="evidence" value="ECO:0007669"/>
    <property type="project" value="UniProtKB-KW"/>
</dbReference>
<dbReference type="InterPro" id="IPR050644">
    <property type="entry name" value="PG_Glycine_Bridge_Synth"/>
</dbReference>
<dbReference type="Proteomes" id="UP000010296">
    <property type="component" value="Unassembled WGS sequence"/>
</dbReference>
<keyword evidence="7" id="KW-0175">Coiled coil</keyword>
<dbReference type="OrthoDB" id="2173585at2"/>
<dbReference type="PANTHER" id="PTHR36174:SF1">
    <property type="entry name" value="LIPID II:GLYCINE GLYCYLTRANSFERASE"/>
    <property type="match status" value="1"/>
</dbReference>
<dbReference type="GO" id="GO:0008360">
    <property type="term" value="P:regulation of cell shape"/>
    <property type="evidence" value="ECO:0007669"/>
    <property type="project" value="UniProtKB-KW"/>
</dbReference>
<dbReference type="Gene3D" id="3.40.630.30">
    <property type="match status" value="2"/>
</dbReference>
<feature type="coiled-coil region" evidence="7">
    <location>
        <begin position="248"/>
        <end position="285"/>
    </location>
</feature>
<dbReference type="PATRIC" id="fig|888064.11.peg.2294"/>
<dbReference type="SUPFAM" id="SSF55729">
    <property type="entry name" value="Acyl-CoA N-acyltransferases (Nat)"/>
    <property type="match status" value="2"/>
</dbReference>
<reference evidence="8 9" key="1">
    <citation type="submission" date="2010-12" db="EMBL/GenBank/DDBJ databases">
        <authorList>
            <person name="Muzny D."/>
            <person name="Qin X."/>
            <person name="Deng J."/>
            <person name="Jiang H."/>
            <person name="Liu Y."/>
            <person name="Qu J."/>
            <person name="Song X.-Z."/>
            <person name="Zhang L."/>
            <person name="Thornton R."/>
            <person name="Coyle M."/>
            <person name="Francisco L."/>
            <person name="Jackson L."/>
            <person name="Javaid M."/>
            <person name="Korchina V."/>
            <person name="Kovar C."/>
            <person name="Mata R."/>
            <person name="Mathew T."/>
            <person name="Ngo R."/>
            <person name="Nguyen L."/>
            <person name="Nguyen N."/>
            <person name="Okwuonu G."/>
            <person name="Ongeri F."/>
            <person name="Pham C."/>
            <person name="Simmons D."/>
            <person name="Wilczek-Boney K."/>
            <person name="Hale W."/>
            <person name="Jakkamsetti A."/>
            <person name="Pham P."/>
            <person name="Ruth R."/>
            <person name="San Lucas F."/>
            <person name="Warren J."/>
            <person name="Zhang J."/>
            <person name="Zhao Z."/>
            <person name="Zhou C."/>
            <person name="Zhu D."/>
            <person name="Lee S."/>
            <person name="Bess C."/>
            <person name="Blankenburg K."/>
            <person name="Forbes L."/>
            <person name="Fu Q."/>
            <person name="Gubbala S."/>
            <person name="Hirani K."/>
            <person name="Jayaseelan J.C."/>
            <person name="Lara F."/>
            <person name="Munidasa M."/>
            <person name="Palculict T."/>
            <person name="Patil S."/>
            <person name="Pu L.-L."/>
            <person name="Saada N."/>
            <person name="Tang L."/>
            <person name="Weissenberger G."/>
            <person name="Zhu Y."/>
            <person name="Hemphill L."/>
            <person name="Shang Y."/>
            <person name="Youmans B."/>
            <person name="Ayvaz T."/>
            <person name="Ross M."/>
            <person name="Santibanez J."/>
            <person name="Aqrawi P."/>
            <person name="Gross S."/>
            <person name="Joshi V."/>
            <person name="Fowler G."/>
            <person name="Nazareth L."/>
            <person name="Reid J."/>
            <person name="Worley K."/>
            <person name="Petrosino J."/>
            <person name="Highlander S."/>
            <person name="Gibbs R."/>
        </authorList>
    </citation>
    <scope>NUCLEOTIDE SEQUENCE [LARGE SCALE GENOMIC DNA]</scope>
    <source>
        <strain evidence="9">DSM 15952 / CCUG 50447 / LMG 22039 / TP 1.5</strain>
    </source>
</reference>
<keyword evidence="6" id="KW-0961">Cell wall biogenesis/degradation</keyword>
<accession>E6LGR0</accession>
<evidence type="ECO:0000256" key="4">
    <source>
        <dbReference type="ARBA" id="ARBA00022984"/>
    </source>
</evidence>
<dbReference type="EMBL" id="AEPV01000064">
    <property type="protein sequence ID" value="EFU73671.1"/>
    <property type="molecule type" value="Genomic_DNA"/>
</dbReference>
<evidence type="ECO:0000313" key="9">
    <source>
        <dbReference type="Proteomes" id="UP000010296"/>
    </source>
</evidence>
<dbReference type="STRING" id="888064.HMPREF9088_1550"/>
<dbReference type="InterPro" id="IPR016181">
    <property type="entry name" value="Acyl_CoA_acyltransferase"/>
</dbReference>
<keyword evidence="3" id="KW-0133">Cell shape</keyword>
<evidence type="ECO:0000256" key="6">
    <source>
        <dbReference type="ARBA" id="ARBA00023316"/>
    </source>
</evidence>
<keyword evidence="4" id="KW-0573">Peptidoglycan synthesis</keyword>
<protein>
    <submittedName>
        <fullName evidence="8">FemAB family protein</fullName>
    </submittedName>
</protein>
<proteinExistence type="inferred from homology"/>
<evidence type="ECO:0000256" key="3">
    <source>
        <dbReference type="ARBA" id="ARBA00022960"/>
    </source>
</evidence>
<gene>
    <name evidence="8" type="primary">fibA</name>
    <name evidence="8" type="ORF">HMPREF9088_1550</name>
</gene>
<keyword evidence="2" id="KW-0808">Transferase</keyword>
<dbReference type="Gene3D" id="1.20.58.90">
    <property type="match status" value="1"/>
</dbReference>
<dbReference type="InterPro" id="IPR003447">
    <property type="entry name" value="FEMABX"/>
</dbReference>
<dbReference type="AlphaFoldDB" id="E6LGR0"/>
<name>E6LGR0_ENTI1</name>
<comment type="similarity">
    <text evidence="1">Belongs to the FemABX family.</text>
</comment>
<dbReference type="HOGENOM" id="CLU_048411_2_0_9"/>
<evidence type="ECO:0000313" key="8">
    <source>
        <dbReference type="EMBL" id="EFU73671.1"/>
    </source>
</evidence>
<dbReference type="Pfam" id="PF02388">
    <property type="entry name" value="FemAB"/>
    <property type="match status" value="1"/>
</dbReference>
<evidence type="ECO:0000256" key="2">
    <source>
        <dbReference type="ARBA" id="ARBA00022679"/>
    </source>
</evidence>
<evidence type="ECO:0000256" key="1">
    <source>
        <dbReference type="ARBA" id="ARBA00009943"/>
    </source>
</evidence>